<keyword evidence="4" id="KW-0931">ER-Golgi transport</keyword>
<name>A0A061RXL0_9CHLO</name>
<evidence type="ECO:0000256" key="1">
    <source>
        <dbReference type="ARBA" id="ARBA00010050"/>
    </source>
</evidence>
<keyword evidence="2 4" id="KW-0813">Transport</keyword>
<feature type="region of interest" description="Disordered" evidence="5">
    <location>
        <begin position="186"/>
        <end position="207"/>
    </location>
</feature>
<dbReference type="AlphaFoldDB" id="A0A061RXL0"/>
<evidence type="ECO:0000256" key="4">
    <source>
        <dbReference type="RuleBase" id="RU367013"/>
    </source>
</evidence>
<comment type="function">
    <text evidence="4">Required for vesicular transport between the endoplasmic reticulum and the Golgi apparatus.</text>
</comment>
<comment type="subcellular location">
    <subcellularLocation>
        <location evidence="4">Membrane</location>
        <topology evidence="4">Peripheral membrane protein</topology>
    </subcellularLocation>
</comment>
<dbReference type="Pfam" id="PF14938">
    <property type="entry name" value="SNAP"/>
    <property type="match status" value="2"/>
</dbReference>
<evidence type="ECO:0000256" key="3">
    <source>
        <dbReference type="ARBA" id="ARBA00022927"/>
    </source>
</evidence>
<dbReference type="Gene3D" id="1.25.40.10">
    <property type="entry name" value="Tetratricopeptide repeat domain"/>
    <property type="match status" value="2"/>
</dbReference>
<dbReference type="CDD" id="cd15832">
    <property type="entry name" value="SNAP"/>
    <property type="match status" value="1"/>
</dbReference>
<dbReference type="EMBL" id="GBEZ01008890">
    <property type="protein sequence ID" value="JAC76673.1"/>
    <property type="molecule type" value="Transcribed_RNA"/>
</dbReference>
<dbReference type="GO" id="GO:0005483">
    <property type="term" value="F:soluble NSF attachment protein activity"/>
    <property type="evidence" value="ECO:0007669"/>
    <property type="project" value="TreeGrafter"/>
</dbReference>
<organism evidence="6">
    <name type="scientific">Tetraselmis sp. GSL018</name>
    <dbReference type="NCBI Taxonomy" id="582737"/>
    <lineage>
        <taxon>Eukaryota</taxon>
        <taxon>Viridiplantae</taxon>
        <taxon>Chlorophyta</taxon>
        <taxon>core chlorophytes</taxon>
        <taxon>Chlorodendrophyceae</taxon>
        <taxon>Chlorodendrales</taxon>
        <taxon>Chlorodendraceae</taxon>
        <taxon>Tetraselmis</taxon>
    </lineage>
</organism>
<evidence type="ECO:0000256" key="2">
    <source>
        <dbReference type="ARBA" id="ARBA00022448"/>
    </source>
</evidence>
<dbReference type="GO" id="GO:0035494">
    <property type="term" value="P:SNARE complex disassembly"/>
    <property type="evidence" value="ECO:0007669"/>
    <property type="project" value="TreeGrafter"/>
</dbReference>
<gene>
    <name evidence="6" type="ORF">TSPGSL018_19556</name>
</gene>
<dbReference type="PANTHER" id="PTHR13768">
    <property type="entry name" value="SOLUBLE NSF ATTACHMENT PROTEIN SNAP"/>
    <property type="match status" value="1"/>
</dbReference>
<reference evidence="6" key="1">
    <citation type="submission" date="2014-05" db="EMBL/GenBank/DDBJ databases">
        <title>The transcriptome of the halophilic microalga Tetraselmis sp. GSL018 isolated from the Great Salt Lake, Utah.</title>
        <authorList>
            <person name="Jinkerson R.E."/>
            <person name="D'Adamo S."/>
            <person name="Posewitz M.C."/>
        </authorList>
    </citation>
    <scope>NUCLEOTIDE SEQUENCE</scope>
    <source>
        <strain evidence="6">GSL018</strain>
    </source>
</reference>
<accession>A0A061RXL0</accession>
<dbReference type="GO" id="GO:0005774">
    <property type="term" value="C:vacuolar membrane"/>
    <property type="evidence" value="ECO:0007669"/>
    <property type="project" value="TreeGrafter"/>
</dbReference>
<sequence length="327" mass="36435">MSYETKGRELVAKANKKLKGWGLFGSKYEDAVELLDKAFNQFKLGKAWKEAAETCVQLTDVHAKLDSQHEVASCWVEAASCYKKISASDAIRCLIKAEEAYEEMGRLQMAARQYKSIAELQEEQGHKDECLKSYARAADLFDGENSTSESNKCRLKVAHISADKGNYDEAIKVPFPLLARFPPPGSSLLPRPQIPQSPPPKKKIKKPTKQIFEDIARQSVDSNLLKYSAKGYLLNAGICHLARGRKEDISNAVERYKDIDMSFDASRECKLLEDLAAAMENGDSDAFTTAVSEFDSLTRLDPWKTSLLLAAKKLVQKGAEAEEEDLT</sequence>
<keyword evidence="3 4" id="KW-0653">Protein transport</keyword>
<protein>
    <submittedName>
        <fullName evidence="6">Soluble nsf attachment family protein</fullName>
    </submittedName>
</protein>
<evidence type="ECO:0000256" key="5">
    <source>
        <dbReference type="SAM" id="MobiDB-lite"/>
    </source>
</evidence>
<comment type="similarity">
    <text evidence="1 4">Belongs to the SNAP family.</text>
</comment>
<dbReference type="PRINTS" id="PR00448">
    <property type="entry name" value="NSFATTACHMNT"/>
</dbReference>
<evidence type="ECO:0000313" key="6">
    <source>
        <dbReference type="EMBL" id="JAC76673.1"/>
    </source>
</evidence>
<dbReference type="InterPro" id="IPR011990">
    <property type="entry name" value="TPR-like_helical_dom_sf"/>
</dbReference>
<dbReference type="InterPro" id="IPR000744">
    <property type="entry name" value="NSF_attach"/>
</dbReference>
<dbReference type="SUPFAM" id="SSF48452">
    <property type="entry name" value="TPR-like"/>
    <property type="match status" value="2"/>
</dbReference>
<dbReference type="GO" id="GO:0019905">
    <property type="term" value="F:syntaxin binding"/>
    <property type="evidence" value="ECO:0007669"/>
    <property type="project" value="TreeGrafter"/>
</dbReference>
<dbReference type="PANTHER" id="PTHR13768:SF8">
    <property type="entry name" value="ALPHA-SOLUBLE NSF ATTACHMENT PROTEIN"/>
    <property type="match status" value="1"/>
</dbReference>
<dbReference type="GO" id="GO:0031201">
    <property type="term" value="C:SNARE complex"/>
    <property type="evidence" value="ECO:0007669"/>
    <property type="project" value="TreeGrafter"/>
</dbReference>
<proteinExistence type="inferred from homology"/>
<keyword evidence="4" id="KW-0472">Membrane</keyword>
<dbReference type="GO" id="GO:0006886">
    <property type="term" value="P:intracellular protein transport"/>
    <property type="evidence" value="ECO:0007669"/>
    <property type="project" value="UniProtKB-UniRule"/>
</dbReference>